<sequence length="139" mass="15588">MKSYMRGLLLTVAAVFALSTMVIEPAFAHSNNRSLTVHNTTPYYALVQLAIGYQGVDDSRVTPVEKFCLAPETKESKILQYNATPRPLLRVRAVVMTGKCMGAVYGDIEQTKELARVYNDVTIFKMSLLDYRMSFEAPK</sequence>
<evidence type="ECO:0000313" key="1">
    <source>
        <dbReference type="EMBL" id="CBI00703.1"/>
    </source>
</evidence>
<name>E6Q0J4_9ZZZZ</name>
<reference evidence="1" key="1">
    <citation type="submission" date="2009-10" db="EMBL/GenBank/DDBJ databases">
        <title>Diversity of trophic interactions inside an arsenic-rich microbial ecosystem.</title>
        <authorList>
            <person name="Bertin P.N."/>
            <person name="Heinrich-Salmeron A."/>
            <person name="Pelletier E."/>
            <person name="Goulhen-Chollet F."/>
            <person name="Arsene-Ploetze F."/>
            <person name="Gallien S."/>
            <person name="Calteau A."/>
            <person name="Vallenet D."/>
            <person name="Casiot C."/>
            <person name="Chane-Woon-Ming B."/>
            <person name="Giloteaux L."/>
            <person name="Barakat M."/>
            <person name="Bonnefoy V."/>
            <person name="Bruneel O."/>
            <person name="Chandler M."/>
            <person name="Cleiss J."/>
            <person name="Duran R."/>
            <person name="Elbaz-Poulichet F."/>
            <person name="Fonknechten N."/>
            <person name="Lauga B."/>
            <person name="Mornico D."/>
            <person name="Ortet P."/>
            <person name="Schaeffer C."/>
            <person name="Siguier P."/>
            <person name="Alexander Thil Smith A."/>
            <person name="Van Dorsselaer A."/>
            <person name="Weissenbach J."/>
            <person name="Medigue C."/>
            <person name="Le Paslier D."/>
        </authorList>
    </citation>
    <scope>NUCLEOTIDE SEQUENCE</scope>
</reference>
<accession>E6Q0J4</accession>
<organism evidence="1">
    <name type="scientific">mine drainage metagenome</name>
    <dbReference type="NCBI Taxonomy" id="410659"/>
    <lineage>
        <taxon>unclassified sequences</taxon>
        <taxon>metagenomes</taxon>
        <taxon>ecological metagenomes</taxon>
    </lineage>
</organism>
<dbReference type="AlphaFoldDB" id="E6Q0J4"/>
<proteinExistence type="predicted"/>
<comment type="caution">
    <text evidence="1">The sequence shown here is derived from an EMBL/GenBank/DDBJ whole genome shotgun (WGS) entry which is preliminary data.</text>
</comment>
<protein>
    <submittedName>
        <fullName evidence="1">Uncharacterized protein</fullName>
    </submittedName>
</protein>
<dbReference type="EMBL" id="CABO01000002">
    <property type="protein sequence ID" value="CBI00703.1"/>
    <property type="molecule type" value="Genomic_DNA"/>
</dbReference>
<gene>
    <name evidence="1" type="ORF">CARN4_1644</name>
</gene>